<organism evidence="13">
    <name type="scientific">uncultured spirochete</name>
    <dbReference type="NCBI Taxonomy" id="156406"/>
    <lineage>
        <taxon>Bacteria</taxon>
        <taxon>Pseudomonadati</taxon>
        <taxon>Spirochaetota</taxon>
        <taxon>Spirochaetia</taxon>
        <taxon>Spirochaetales</taxon>
        <taxon>environmental samples</taxon>
    </lineage>
</organism>
<evidence type="ECO:0000313" key="13">
    <source>
        <dbReference type="EMBL" id="SLM18837.1"/>
    </source>
</evidence>
<dbReference type="SFLD" id="SFLDG00002">
    <property type="entry name" value="C1.7:_P-type_atpase_like"/>
    <property type="match status" value="1"/>
</dbReference>
<comment type="subcellular location">
    <subcellularLocation>
        <location evidence="1">Cell membrane</location>
        <topology evidence="1">Multi-pass membrane protein</topology>
    </subcellularLocation>
</comment>
<dbReference type="AlphaFoldDB" id="A0A3P3XRE9"/>
<dbReference type="InterPro" id="IPR036412">
    <property type="entry name" value="HAD-like_sf"/>
</dbReference>
<dbReference type="GO" id="GO:0005886">
    <property type="term" value="C:plasma membrane"/>
    <property type="evidence" value="ECO:0007669"/>
    <property type="project" value="UniProtKB-SubCell"/>
</dbReference>
<feature type="transmembrane region" description="Helical" evidence="11">
    <location>
        <begin position="878"/>
        <end position="898"/>
    </location>
</feature>
<name>A0A3P3XRE9_9SPIR</name>
<dbReference type="InterPro" id="IPR023298">
    <property type="entry name" value="ATPase_P-typ_TM_dom_sf"/>
</dbReference>
<dbReference type="Gene3D" id="2.70.150.10">
    <property type="entry name" value="Calcium-transporting ATPase, cytoplasmic transduction domain A"/>
    <property type="match status" value="1"/>
</dbReference>
<keyword evidence="9 11" id="KW-1133">Transmembrane helix</keyword>
<feature type="transmembrane region" description="Helical" evidence="11">
    <location>
        <begin position="57"/>
        <end position="75"/>
    </location>
</feature>
<keyword evidence="7" id="KW-0067">ATP-binding</keyword>
<dbReference type="InterPro" id="IPR008250">
    <property type="entry name" value="ATPase_P-typ_transduc_dom_A_sf"/>
</dbReference>
<dbReference type="PANTHER" id="PTHR42861">
    <property type="entry name" value="CALCIUM-TRANSPORTING ATPASE"/>
    <property type="match status" value="1"/>
</dbReference>
<dbReference type="GO" id="GO:0140352">
    <property type="term" value="P:export from cell"/>
    <property type="evidence" value="ECO:0007669"/>
    <property type="project" value="UniProtKB-ARBA"/>
</dbReference>
<dbReference type="EC" id="3.6.3.8" evidence="13"/>
<dbReference type="Pfam" id="PF13246">
    <property type="entry name" value="Cation_ATPase"/>
    <property type="match status" value="1"/>
</dbReference>
<dbReference type="InterPro" id="IPR059000">
    <property type="entry name" value="ATPase_P-type_domA"/>
</dbReference>
<dbReference type="GO" id="GO:0005524">
    <property type="term" value="F:ATP binding"/>
    <property type="evidence" value="ECO:0007669"/>
    <property type="project" value="UniProtKB-KW"/>
</dbReference>
<evidence type="ECO:0000256" key="2">
    <source>
        <dbReference type="ARBA" id="ARBA00005675"/>
    </source>
</evidence>
<feature type="domain" description="Cation-transporting P-type ATPase N-terminal" evidence="12">
    <location>
        <begin position="3"/>
        <end position="77"/>
    </location>
</feature>
<dbReference type="InterPro" id="IPR001757">
    <property type="entry name" value="P_typ_ATPase"/>
</dbReference>
<dbReference type="GO" id="GO:0019829">
    <property type="term" value="F:ATPase-coupled monoatomic cation transmembrane transporter activity"/>
    <property type="evidence" value="ECO:0007669"/>
    <property type="project" value="UniProtKB-ARBA"/>
</dbReference>
<dbReference type="FunFam" id="2.70.150.10:FF:000016">
    <property type="entry name" value="Calcium-transporting P-type ATPase putative"/>
    <property type="match status" value="1"/>
</dbReference>
<dbReference type="InterPro" id="IPR018303">
    <property type="entry name" value="ATPase_P-typ_P_site"/>
</dbReference>
<proteinExistence type="inferred from homology"/>
<dbReference type="SUPFAM" id="SSF81660">
    <property type="entry name" value="Metal cation-transporting ATPase, ATP-binding domain N"/>
    <property type="match status" value="1"/>
</dbReference>
<protein>
    <submittedName>
        <fullName evidence="13">Calcium-transporting ATPase 1</fullName>
        <ecNumber evidence="13">3.6.3.8</ecNumber>
    </submittedName>
</protein>
<feature type="transmembrane region" description="Helical" evidence="11">
    <location>
        <begin position="81"/>
        <end position="97"/>
    </location>
</feature>
<feature type="transmembrane region" description="Helical" evidence="11">
    <location>
        <begin position="287"/>
        <end position="311"/>
    </location>
</feature>
<dbReference type="GO" id="GO:0016887">
    <property type="term" value="F:ATP hydrolysis activity"/>
    <property type="evidence" value="ECO:0007669"/>
    <property type="project" value="InterPro"/>
</dbReference>
<dbReference type="GO" id="GO:0046872">
    <property type="term" value="F:metal ion binding"/>
    <property type="evidence" value="ECO:0007669"/>
    <property type="project" value="UniProtKB-KW"/>
</dbReference>
<keyword evidence="10 11" id="KW-0472">Membrane</keyword>
<dbReference type="SUPFAM" id="SSF81665">
    <property type="entry name" value="Calcium ATPase, transmembrane domain M"/>
    <property type="match status" value="1"/>
</dbReference>
<evidence type="ECO:0000256" key="10">
    <source>
        <dbReference type="ARBA" id="ARBA00023136"/>
    </source>
</evidence>
<comment type="similarity">
    <text evidence="2">Belongs to the cation transport ATPase (P-type) (TC 3.A.3) family. Type IIA subfamily.</text>
</comment>
<dbReference type="CDD" id="cd02089">
    <property type="entry name" value="P-type_ATPase_Ca_prok"/>
    <property type="match status" value="1"/>
</dbReference>
<dbReference type="SFLD" id="SFLDF00027">
    <property type="entry name" value="p-type_atpase"/>
    <property type="match status" value="1"/>
</dbReference>
<feature type="transmembrane region" description="Helical" evidence="11">
    <location>
        <begin position="762"/>
        <end position="790"/>
    </location>
</feature>
<dbReference type="SUPFAM" id="SSF81653">
    <property type="entry name" value="Calcium ATPase, transduction domain A"/>
    <property type="match status" value="1"/>
</dbReference>
<evidence type="ECO:0000259" key="12">
    <source>
        <dbReference type="SMART" id="SM00831"/>
    </source>
</evidence>
<dbReference type="SMART" id="SM00831">
    <property type="entry name" value="Cation_ATPase_N"/>
    <property type="match status" value="1"/>
</dbReference>
<evidence type="ECO:0000256" key="3">
    <source>
        <dbReference type="ARBA" id="ARBA00022475"/>
    </source>
</evidence>
<keyword evidence="4 11" id="KW-0812">Transmembrane</keyword>
<feature type="transmembrane region" description="Helical" evidence="11">
    <location>
        <begin position="694"/>
        <end position="715"/>
    </location>
</feature>
<accession>A0A3P3XRE9</accession>
<dbReference type="SFLD" id="SFLDS00003">
    <property type="entry name" value="Haloacid_Dehalogenase"/>
    <property type="match status" value="1"/>
</dbReference>
<sequence length="903" mass="96765">MKSWHTRTIEATLEEFRTNAELGLTSEEAERRLEEYGPNTLKGKKPKSLFRRFFEQFNDFLIYILIAAAVVSVLLGEISDAIIILVVVLINAIVGVIQESKAEKAIEALKKLSSPRALVVRDGRQTEVKAEEVVPGDLVVVDAGRVLPCDLRWTETVNLKVEEASLTGESVPAEKDASFLGEEEAPLGDRLNMGYLSTTATYGRGRGIAVATGMSTELGNIAEMLEAEPEEATPLQKKLDDFGKKLGTGILILCGAMFLLGLGEELIRYGAIAKGSVFELFLTSVSLAVAAIPEGLPAIVTIVLAIGVQLMSKEKAIIRRLPAVETLGSVTMICSDKTGTLTRNKMSVTAFSSDGQAGTAAELDPAREVHKLLLDAMTLCNDATIGAGLAGSQAGGSASHVTQATGDPTEIALLELAKEHGIEQTDLLLAAPRVGEVPFDSVRKMMSTVHEKDGARFIMTKGAVDRLLGKCTRYYRDGRELPLDDAARSAILASSDTMAAQALRVLGAAWRPLADGEEVSGESVESDLIYLGAVGMMDPPRLEVRDSVAACRKSGIGVAMITGDHKATALAIARELDIASDENDALSGTEIDRLDDAQLAEKVRHVRVFARVSPEHKVRIVKAFRSIGHIVSMTGDGVNDAPSLKAADIGVAMGITGTDVAKGAAEMILADDNFATIVRAIETGRKIYNNIRKAVLYLISCNAGEIIVVFTAVLFGFPIPLLPIHILWVKLITETFPALALGMDPGDPAVINEKPRDPKESLFARGGTSSLIMNGIVIGALTLSAFFIGMKRATVEGLTGDAALKLARTMAFATLSLSQLFHAFNLRHPTRSLFSIGIFGNRYLVGAFDAGCLLQVLVIMIPPFAGFFKVTGLGAMEWLIVLLLAVFTITLNEVVKVFKRRKL</sequence>
<dbReference type="GO" id="GO:0098662">
    <property type="term" value="P:inorganic cation transmembrane transport"/>
    <property type="evidence" value="ECO:0007669"/>
    <property type="project" value="UniProtKB-ARBA"/>
</dbReference>
<reference evidence="13" key="1">
    <citation type="submission" date="2017-02" db="EMBL/GenBank/DDBJ databases">
        <authorList>
            <person name="Regsiter A."/>
            <person name="William W."/>
        </authorList>
    </citation>
    <scope>NUCLEOTIDE SEQUENCE</scope>
    <source>
        <strain evidence="13">BdmA 4</strain>
    </source>
</reference>
<dbReference type="Pfam" id="PF00690">
    <property type="entry name" value="Cation_ATPase_N"/>
    <property type="match status" value="1"/>
</dbReference>
<evidence type="ECO:0000256" key="11">
    <source>
        <dbReference type="SAM" id="Phobius"/>
    </source>
</evidence>
<dbReference type="SUPFAM" id="SSF56784">
    <property type="entry name" value="HAD-like"/>
    <property type="match status" value="1"/>
</dbReference>
<dbReference type="FunFam" id="3.40.50.1000:FF:000028">
    <property type="entry name" value="Calcium-transporting P-type ATPase, putative"/>
    <property type="match status" value="1"/>
</dbReference>
<keyword evidence="6" id="KW-0547">Nucleotide-binding</keyword>
<dbReference type="Gene3D" id="1.20.1110.10">
    <property type="entry name" value="Calcium-transporting ATPase, transmembrane domain"/>
    <property type="match status" value="1"/>
</dbReference>
<evidence type="ECO:0000256" key="8">
    <source>
        <dbReference type="ARBA" id="ARBA00022967"/>
    </source>
</evidence>
<dbReference type="InterPro" id="IPR006068">
    <property type="entry name" value="ATPase_P-typ_cation-transptr_C"/>
</dbReference>
<keyword evidence="3" id="KW-1003">Cell membrane</keyword>
<dbReference type="GO" id="GO:0046873">
    <property type="term" value="F:metal ion transmembrane transporter activity"/>
    <property type="evidence" value="ECO:0007669"/>
    <property type="project" value="UniProtKB-ARBA"/>
</dbReference>
<dbReference type="Gene3D" id="3.40.1110.10">
    <property type="entry name" value="Calcium-transporting ATPase, cytoplasmic domain N"/>
    <property type="match status" value="1"/>
</dbReference>
<feature type="transmembrane region" description="Helical" evidence="11">
    <location>
        <begin position="843"/>
        <end position="866"/>
    </location>
</feature>
<keyword evidence="13" id="KW-0378">Hydrolase</keyword>
<dbReference type="InterPro" id="IPR023299">
    <property type="entry name" value="ATPase_P-typ_cyto_dom_N"/>
</dbReference>
<dbReference type="InterPro" id="IPR004014">
    <property type="entry name" value="ATPase_P-typ_cation-transptr_N"/>
</dbReference>
<dbReference type="Pfam" id="PF00122">
    <property type="entry name" value="E1-E2_ATPase"/>
    <property type="match status" value="1"/>
</dbReference>
<evidence type="ECO:0000256" key="5">
    <source>
        <dbReference type="ARBA" id="ARBA00022723"/>
    </source>
</evidence>
<dbReference type="InterPro" id="IPR044492">
    <property type="entry name" value="P_typ_ATPase_HD_dom"/>
</dbReference>
<dbReference type="PRINTS" id="PR00119">
    <property type="entry name" value="CATATPASE"/>
</dbReference>
<evidence type="ECO:0000256" key="7">
    <source>
        <dbReference type="ARBA" id="ARBA00022840"/>
    </source>
</evidence>
<dbReference type="PRINTS" id="PR00120">
    <property type="entry name" value="HATPASE"/>
</dbReference>
<dbReference type="PROSITE" id="PS00154">
    <property type="entry name" value="ATPASE_E1_E2"/>
    <property type="match status" value="1"/>
</dbReference>
<keyword evidence="5" id="KW-0479">Metal-binding</keyword>
<dbReference type="Gene3D" id="3.40.50.1000">
    <property type="entry name" value="HAD superfamily/HAD-like"/>
    <property type="match status" value="1"/>
</dbReference>
<dbReference type="InterPro" id="IPR023214">
    <property type="entry name" value="HAD_sf"/>
</dbReference>
<dbReference type="GO" id="GO:0015662">
    <property type="term" value="F:P-type ion transporter activity"/>
    <property type="evidence" value="ECO:0007669"/>
    <property type="project" value="UniProtKB-ARBA"/>
</dbReference>
<evidence type="ECO:0000256" key="6">
    <source>
        <dbReference type="ARBA" id="ARBA00022741"/>
    </source>
</evidence>
<evidence type="ECO:0000256" key="1">
    <source>
        <dbReference type="ARBA" id="ARBA00004651"/>
    </source>
</evidence>
<feature type="transmembrane region" description="Helical" evidence="11">
    <location>
        <begin position="246"/>
        <end position="267"/>
    </location>
</feature>
<dbReference type="Pfam" id="PF00689">
    <property type="entry name" value="Cation_ATPase_C"/>
    <property type="match status" value="1"/>
</dbReference>
<gene>
    <name evidence="13" type="ORF">SPIRO4BDMA_50352</name>
</gene>
<evidence type="ECO:0000256" key="9">
    <source>
        <dbReference type="ARBA" id="ARBA00022989"/>
    </source>
</evidence>
<evidence type="ECO:0000256" key="4">
    <source>
        <dbReference type="ARBA" id="ARBA00022692"/>
    </source>
</evidence>
<keyword evidence="8" id="KW-1278">Translocase</keyword>
<dbReference type="NCBIfam" id="TIGR01494">
    <property type="entry name" value="ATPase_P-type"/>
    <property type="match status" value="3"/>
</dbReference>
<dbReference type="EMBL" id="FWDO01000005">
    <property type="protein sequence ID" value="SLM18837.1"/>
    <property type="molecule type" value="Genomic_DNA"/>
</dbReference>